<keyword evidence="2" id="KW-0677">Repeat</keyword>
<dbReference type="OMA" id="DVHRMWE"/>
<feature type="repeat" description="PPR" evidence="3">
    <location>
        <begin position="461"/>
        <end position="495"/>
    </location>
</feature>
<evidence type="ECO:0000313" key="4">
    <source>
        <dbReference type="EMBL" id="KAH9329592.1"/>
    </source>
</evidence>
<reference evidence="4 5" key="1">
    <citation type="journal article" date="2021" name="Nat. Plants">
        <title>The Taxus genome provides insights into paclitaxel biosynthesis.</title>
        <authorList>
            <person name="Xiong X."/>
            <person name="Gou J."/>
            <person name="Liao Q."/>
            <person name="Li Y."/>
            <person name="Zhou Q."/>
            <person name="Bi G."/>
            <person name="Li C."/>
            <person name="Du R."/>
            <person name="Wang X."/>
            <person name="Sun T."/>
            <person name="Guo L."/>
            <person name="Liang H."/>
            <person name="Lu P."/>
            <person name="Wu Y."/>
            <person name="Zhang Z."/>
            <person name="Ro D.K."/>
            <person name="Shang Y."/>
            <person name="Huang S."/>
            <person name="Yan J."/>
        </authorList>
    </citation>
    <scope>NUCLEOTIDE SEQUENCE [LARGE SCALE GENOMIC DNA]</scope>
    <source>
        <strain evidence="4">Ta-2019</strain>
    </source>
</reference>
<evidence type="ECO:0000256" key="1">
    <source>
        <dbReference type="ARBA" id="ARBA00007626"/>
    </source>
</evidence>
<dbReference type="PANTHER" id="PTHR47447">
    <property type="entry name" value="OS03G0856100 PROTEIN"/>
    <property type="match status" value="1"/>
</dbReference>
<accession>A0AA38GVE5</accession>
<evidence type="ECO:0000313" key="5">
    <source>
        <dbReference type="Proteomes" id="UP000824469"/>
    </source>
</evidence>
<name>A0AA38GVE5_TAXCH</name>
<dbReference type="PANTHER" id="PTHR47447:SF24">
    <property type="entry name" value="PENTATRICOPEPTIDE REPEAT-CONTAINING PROTEIN"/>
    <property type="match status" value="1"/>
</dbReference>
<dbReference type="Pfam" id="PF01535">
    <property type="entry name" value="PPR"/>
    <property type="match status" value="2"/>
</dbReference>
<sequence length="898" mass="101152">MAYYILRLEPQPAYAILHPRQPEQPNAVQKWSWKKKNANFPSTHLLPGKLSKSRSKHSVCRIFKHDDGGNSLHYFRSCKPTKRGLGELHVAKSRPKHLLLGNTSAIAEKGKHSYDVESVINKISNLPPRGSIARCLDVYKKKLSLNDFSLIFREFAQRGDWQRALRLFKYMQRQQWCKPNEHIYTIMIGILGREGLLDKCSEIFEEMPGQGVGWDVYSFTALINAYGRNGQHETSLHLLARMERERIAPSLITYNTVINACAKGGFGWEGLLGLFAQMRHEGIQPDIITYNTLLGACASRGLSSEAEMVFRTMNEAGIVPNALTYTYVVETFRQVGLIDRVSELLRELELAGNLPDVTAYNLLLEAHAKTGIVKKAVGVFRQMQNAGCTPNATTYSTLLNCYGKRGQYDDVRELFLSMKASSTEPDIVTYNTLIDVFGKGGYFKEVISLFHDMVQENVEPVMETYDGLMLACGRGGLHEDAKQILQHMQNRGIIPSVKVFNGVIEAYGNAALYEDAIVAFNTMSEVGCGQNEDTYNSVINMYARGGLDIECFDFFDRMEEAGMDTNVETYNGLIESSRRVGDFDDAIETFENMQQENHPPNQQTHDTILNVYCAAGMVEESRTHFMEMKEGGSVPSITSYCLMLSTYARLHRWDNAYELLEEMRIPKAPNALRVIGTMIKGEYDDQENWQMVEHVFDTLKLEGVGVGMMFYNAVLDALWWLGQKARAAKVLEEARKRGVFPEAFRKTKLVSSVDVHRMSIGAALTSLSLWLIDTQRLALDGQDISQLASIVTIRGELEQDRNAKEFAIAKAVYSFLKDIKAPFSYVAWSKGRLVCYKSQLQRWILKSSVNDSVALVNSLLQFPGAKIGTIYLQEGEHGNDGKVSSEEMDAIRKELTSV</sequence>
<feature type="repeat" description="PPR" evidence="3">
    <location>
        <begin position="286"/>
        <end position="320"/>
    </location>
</feature>
<dbReference type="FunFam" id="1.25.40.10:FF:000530">
    <property type="entry name" value="Pentatricopeptide repeat-containing protein At1g74850, chloroplastic"/>
    <property type="match status" value="1"/>
</dbReference>
<dbReference type="Pfam" id="PF13041">
    <property type="entry name" value="PPR_2"/>
    <property type="match status" value="3"/>
</dbReference>
<dbReference type="NCBIfam" id="TIGR00756">
    <property type="entry name" value="PPR"/>
    <property type="match status" value="11"/>
</dbReference>
<feature type="repeat" description="PPR" evidence="3">
    <location>
        <begin position="636"/>
        <end position="670"/>
    </location>
</feature>
<dbReference type="AlphaFoldDB" id="A0AA38GVE5"/>
<gene>
    <name evidence="4" type="ORF">KI387_001700</name>
</gene>
<evidence type="ECO:0000256" key="3">
    <source>
        <dbReference type="PROSITE-ProRule" id="PRU00708"/>
    </source>
</evidence>
<feature type="repeat" description="PPR" evidence="3">
    <location>
        <begin position="391"/>
        <end position="425"/>
    </location>
</feature>
<dbReference type="Proteomes" id="UP000824469">
    <property type="component" value="Unassembled WGS sequence"/>
</dbReference>
<feature type="repeat" description="PPR" evidence="3">
    <location>
        <begin position="180"/>
        <end position="214"/>
    </location>
</feature>
<proteinExistence type="inferred from homology"/>
<dbReference type="PROSITE" id="PS51375">
    <property type="entry name" value="PPR"/>
    <property type="match status" value="12"/>
</dbReference>
<organism evidence="4 5">
    <name type="scientific">Taxus chinensis</name>
    <name type="common">Chinese yew</name>
    <name type="synonym">Taxus wallichiana var. chinensis</name>
    <dbReference type="NCBI Taxonomy" id="29808"/>
    <lineage>
        <taxon>Eukaryota</taxon>
        <taxon>Viridiplantae</taxon>
        <taxon>Streptophyta</taxon>
        <taxon>Embryophyta</taxon>
        <taxon>Tracheophyta</taxon>
        <taxon>Spermatophyta</taxon>
        <taxon>Pinopsida</taxon>
        <taxon>Pinidae</taxon>
        <taxon>Conifers II</taxon>
        <taxon>Cupressales</taxon>
        <taxon>Taxaceae</taxon>
        <taxon>Taxus</taxon>
    </lineage>
</organism>
<dbReference type="Gene3D" id="1.25.40.10">
    <property type="entry name" value="Tetratricopeptide repeat domain"/>
    <property type="match status" value="5"/>
</dbReference>
<dbReference type="EMBL" id="JAHRHJ020000001">
    <property type="protein sequence ID" value="KAH9329592.1"/>
    <property type="molecule type" value="Genomic_DNA"/>
</dbReference>
<keyword evidence="5" id="KW-1185">Reference proteome</keyword>
<feature type="repeat" description="PPR" evidence="3">
    <location>
        <begin position="250"/>
        <end position="285"/>
    </location>
</feature>
<dbReference type="InterPro" id="IPR002885">
    <property type="entry name" value="PPR_rpt"/>
</dbReference>
<dbReference type="InterPro" id="IPR011990">
    <property type="entry name" value="TPR-like_helical_dom_sf"/>
</dbReference>
<feature type="repeat" description="PPR" evidence="3">
    <location>
        <begin position="426"/>
        <end position="460"/>
    </location>
</feature>
<feature type="repeat" description="PPR" evidence="3">
    <location>
        <begin position="215"/>
        <end position="249"/>
    </location>
</feature>
<feature type="repeat" description="PPR" evidence="3">
    <location>
        <begin position="566"/>
        <end position="600"/>
    </location>
</feature>
<evidence type="ECO:0000256" key="2">
    <source>
        <dbReference type="ARBA" id="ARBA00022737"/>
    </source>
</evidence>
<comment type="similarity">
    <text evidence="1">Belongs to the PPR family. P subfamily.</text>
</comment>
<dbReference type="Pfam" id="PF13812">
    <property type="entry name" value="PPR_3"/>
    <property type="match status" value="3"/>
</dbReference>
<comment type="caution">
    <text evidence="4">The sequence shown here is derived from an EMBL/GenBank/DDBJ whole genome shotgun (WGS) entry which is preliminary data.</text>
</comment>
<feature type="repeat" description="PPR" evidence="3">
    <location>
        <begin position="356"/>
        <end position="390"/>
    </location>
</feature>
<protein>
    <submittedName>
        <fullName evidence="4">Uncharacterized protein</fullName>
    </submittedName>
</protein>
<feature type="repeat" description="PPR" evidence="3">
    <location>
        <begin position="601"/>
        <end position="635"/>
    </location>
</feature>
<feature type="repeat" description="PPR" evidence="3">
    <location>
        <begin position="531"/>
        <end position="565"/>
    </location>
</feature>